<protein>
    <submittedName>
        <fullName evidence="5">C-C motif chemokine 2-like</fullName>
    </submittedName>
</protein>
<dbReference type="GO" id="GO:0006955">
    <property type="term" value="P:immune response"/>
    <property type="evidence" value="ECO:0007669"/>
    <property type="project" value="InterPro"/>
</dbReference>
<evidence type="ECO:0000256" key="3">
    <source>
        <dbReference type="SAM" id="SignalP"/>
    </source>
</evidence>
<feature type="compositionally biased region" description="Basic residues" evidence="2">
    <location>
        <begin position="404"/>
        <end position="424"/>
    </location>
</feature>
<dbReference type="GO" id="GO:0008009">
    <property type="term" value="F:chemokine activity"/>
    <property type="evidence" value="ECO:0007669"/>
    <property type="project" value="InterPro"/>
</dbReference>
<accession>A0A9W8C7L7</accession>
<feature type="region of interest" description="Disordered" evidence="2">
    <location>
        <begin position="104"/>
        <end position="124"/>
    </location>
</feature>
<dbReference type="Gene3D" id="2.40.50.40">
    <property type="match status" value="2"/>
</dbReference>
<comment type="caution">
    <text evidence="5">The sequence shown here is derived from an EMBL/GenBank/DDBJ whole genome shotgun (WGS) entry which is preliminary data.</text>
</comment>
<dbReference type="InterPro" id="IPR036048">
    <property type="entry name" value="Interleukin_8-like_sf"/>
</dbReference>
<evidence type="ECO:0000256" key="1">
    <source>
        <dbReference type="ARBA" id="ARBA00022514"/>
    </source>
</evidence>
<dbReference type="EMBL" id="JAFHDT010000005">
    <property type="protein sequence ID" value="KAI7809920.1"/>
    <property type="molecule type" value="Genomic_DNA"/>
</dbReference>
<evidence type="ECO:0000313" key="5">
    <source>
        <dbReference type="EMBL" id="KAI7809920.1"/>
    </source>
</evidence>
<dbReference type="AlphaFoldDB" id="A0A9W8C7L7"/>
<feature type="chain" id="PRO_5040787776" evidence="3">
    <location>
        <begin position="19"/>
        <end position="435"/>
    </location>
</feature>
<evidence type="ECO:0000313" key="6">
    <source>
        <dbReference type="Proteomes" id="UP001059041"/>
    </source>
</evidence>
<dbReference type="GO" id="GO:0005615">
    <property type="term" value="C:extracellular space"/>
    <property type="evidence" value="ECO:0007669"/>
    <property type="project" value="UniProtKB-KW"/>
</dbReference>
<feature type="compositionally biased region" description="Low complexity" evidence="2">
    <location>
        <begin position="294"/>
        <end position="316"/>
    </location>
</feature>
<reference evidence="5" key="1">
    <citation type="submission" date="2021-02" db="EMBL/GenBank/DDBJ databases">
        <title>Comparative genomics reveals that relaxation of natural selection precedes convergent phenotypic evolution of cavefish.</title>
        <authorList>
            <person name="Peng Z."/>
        </authorList>
    </citation>
    <scope>NUCLEOTIDE SEQUENCE</scope>
    <source>
        <tissue evidence="5">Muscle</tissue>
    </source>
</reference>
<feature type="region of interest" description="Disordered" evidence="2">
    <location>
        <begin position="294"/>
        <end position="435"/>
    </location>
</feature>
<feature type="domain" description="Chemokine interleukin-8-like" evidence="4">
    <location>
        <begin position="26"/>
        <end position="85"/>
    </location>
</feature>
<keyword evidence="1" id="KW-0202">Cytokine</keyword>
<dbReference type="Pfam" id="PF00048">
    <property type="entry name" value="IL8"/>
    <property type="match status" value="1"/>
</dbReference>
<organism evidence="5 6">
    <name type="scientific">Triplophysa rosa</name>
    <name type="common">Cave loach</name>
    <dbReference type="NCBI Taxonomy" id="992332"/>
    <lineage>
        <taxon>Eukaryota</taxon>
        <taxon>Metazoa</taxon>
        <taxon>Chordata</taxon>
        <taxon>Craniata</taxon>
        <taxon>Vertebrata</taxon>
        <taxon>Euteleostomi</taxon>
        <taxon>Actinopterygii</taxon>
        <taxon>Neopterygii</taxon>
        <taxon>Teleostei</taxon>
        <taxon>Ostariophysi</taxon>
        <taxon>Cypriniformes</taxon>
        <taxon>Nemacheilidae</taxon>
        <taxon>Triplophysa</taxon>
    </lineage>
</organism>
<evidence type="ECO:0000256" key="2">
    <source>
        <dbReference type="SAM" id="MobiDB-lite"/>
    </source>
</evidence>
<gene>
    <name evidence="5" type="ORF">IRJ41_020077</name>
</gene>
<keyword evidence="6" id="KW-1185">Reference proteome</keyword>
<dbReference type="SUPFAM" id="SSF54117">
    <property type="entry name" value="Interleukin 8-like chemokines"/>
    <property type="match status" value="2"/>
</dbReference>
<evidence type="ECO:0000259" key="4">
    <source>
        <dbReference type="SMART" id="SM00199"/>
    </source>
</evidence>
<feature type="compositionally biased region" description="Basic and acidic residues" evidence="2">
    <location>
        <begin position="377"/>
        <end position="388"/>
    </location>
</feature>
<dbReference type="PANTHER" id="PTHR12015">
    <property type="entry name" value="SMALL INDUCIBLE CYTOKINE A"/>
    <property type="match status" value="1"/>
</dbReference>
<name>A0A9W8C7L7_TRIRA</name>
<dbReference type="InterPro" id="IPR001811">
    <property type="entry name" value="Chemokine_IL8-like_dom"/>
</dbReference>
<feature type="compositionally biased region" description="Polar residues" evidence="2">
    <location>
        <begin position="320"/>
        <end position="376"/>
    </location>
</feature>
<keyword evidence="3" id="KW-0732">Signal</keyword>
<proteinExistence type="predicted"/>
<dbReference type="InterPro" id="IPR039809">
    <property type="entry name" value="Chemokine_b/g/d"/>
</dbReference>
<feature type="signal peptide" evidence="3">
    <location>
        <begin position="1"/>
        <end position="18"/>
    </location>
</feature>
<dbReference type="Proteomes" id="UP001059041">
    <property type="component" value="Linkage Group LG5"/>
</dbReference>
<dbReference type="SMART" id="SM00199">
    <property type="entry name" value="SCY"/>
    <property type="match status" value="1"/>
</dbReference>
<feature type="compositionally biased region" description="Low complexity" evidence="2">
    <location>
        <begin position="104"/>
        <end position="121"/>
    </location>
</feature>
<sequence>MKFILLTFLLYHIRLTSAKGAGVDPPVSCCLKVSNTKVPIGSISDYSIQKSPPCNIRAIRFHTIKKKTLCWGPDENWAKCAMKAIDEGKTMKPTIGTTLCRTSTSTRIPTTPIKTPGPETKTSTELRVRDYKRNFRRNSTEKTNKEELFTTRTEPMEHAQHSSSQITETFHVDKKQERKFAHSRQHHQVQAQPFPFIKQNVMRDACGLLRLIYITPLQIAQIQDITCFSCSLISSCPSLRCLWAYMMEKSDQQGWFLTRRNITICSNPEDNWAKRAIKELDRIKTTKPPLGPPICITSTSTRIPTTPIKTPGPETKTSSRKVTSISTAPSTVTTFKTTGLQTKIRTSSTKPAKVSTGTSQSPLSSAKQCTEPNHSTETSHKPTGKDTEAPQTTFTSTTKDRTTMRKKPLLKIIQRKRGKSKKQLWKYQMKMGSQG</sequence>